<comment type="caution">
    <text evidence="1">The sequence shown here is derived from an EMBL/GenBank/DDBJ whole genome shotgun (WGS) entry which is preliminary data.</text>
</comment>
<feature type="non-terminal residue" evidence="1">
    <location>
        <position position="1"/>
    </location>
</feature>
<evidence type="ECO:0000313" key="2">
    <source>
        <dbReference type="Proteomes" id="UP000789375"/>
    </source>
</evidence>
<dbReference type="EMBL" id="CAJVPP010015072">
    <property type="protein sequence ID" value="CAG8725923.1"/>
    <property type="molecule type" value="Genomic_DNA"/>
</dbReference>
<evidence type="ECO:0000313" key="1">
    <source>
        <dbReference type="EMBL" id="CAG8725923.1"/>
    </source>
</evidence>
<reference evidence="1" key="1">
    <citation type="submission" date="2021-06" db="EMBL/GenBank/DDBJ databases">
        <authorList>
            <person name="Kallberg Y."/>
            <person name="Tangrot J."/>
            <person name="Rosling A."/>
        </authorList>
    </citation>
    <scope>NUCLEOTIDE SEQUENCE</scope>
    <source>
        <strain evidence="1">87-6 pot B 2015</strain>
    </source>
</reference>
<accession>A0A9N9I967</accession>
<dbReference type="Proteomes" id="UP000789375">
    <property type="component" value="Unassembled WGS sequence"/>
</dbReference>
<dbReference type="AlphaFoldDB" id="A0A9N9I967"/>
<sequence length="262" mass="30933">SMIAIVLMTFFQKQRNTNSEGGLDADVELYIYLGYKQVRFIIQDIENNNDDLPSVNAFDVLMNNSIYALTTAIWYLDPHLDKLAKRVCHLPYLFKQLNTDKQGRIYNEYYHASKQISKNELESIITALNLSLEQPWVTSNTWEAEQVNTEMNILYNSNTIVQDGVRNTELYTNEASKTQISSKYIELDRVLRQKDYYIYINLDQYLPSMSNQTYNFIKELSLLFPISIYRYHHENYLETKNFIWRVSIYNCNRSKTENNAVI</sequence>
<organism evidence="1 2">
    <name type="scientific">Funneliformis mosseae</name>
    <name type="common">Endomycorrhizal fungus</name>
    <name type="synonym">Glomus mosseae</name>
    <dbReference type="NCBI Taxonomy" id="27381"/>
    <lineage>
        <taxon>Eukaryota</taxon>
        <taxon>Fungi</taxon>
        <taxon>Fungi incertae sedis</taxon>
        <taxon>Mucoromycota</taxon>
        <taxon>Glomeromycotina</taxon>
        <taxon>Glomeromycetes</taxon>
        <taxon>Glomerales</taxon>
        <taxon>Glomeraceae</taxon>
        <taxon>Funneliformis</taxon>
    </lineage>
</organism>
<protein>
    <submittedName>
        <fullName evidence="1">11983_t:CDS:1</fullName>
    </submittedName>
</protein>
<gene>
    <name evidence="1" type="ORF">FMOSSE_LOCUS15340</name>
</gene>
<proteinExistence type="predicted"/>
<feature type="non-terminal residue" evidence="1">
    <location>
        <position position="262"/>
    </location>
</feature>
<name>A0A9N9I967_FUNMO</name>
<keyword evidence="2" id="KW-1185">Reference proteome</keyword>